<dbReference type="InterPro" id="IPR029063">
    <property type="entry name" value="SAM-dependent_MTases_sf"/>
</dbReference>
<evidence type="ECO:0008006" key="3">
    <source>
        <dbReference type="Google" id="ProtNLM"/>
    </source>
</evidence>
<evidence type="ECO:0000313" key="2">
    <source>
        <dbReference type="Proteomes" id="UP001161017"/>
    </source>
</evidence>
<sequence length="304" mass="33581">MGCHNVRFTGLDVAPLAPDLGRFGVDWKFIQHDLRKPPMPFGEGEFDLIVVNDGTTVMPSGKDVRTNPITALKKYLRPGGCVEMLESDYIFRCLQAEPAAPPGSDLRNVRQAEETATYVIGPATPFSKTQNCYLADYNRWIKKALQEKAISVTPCAIMGYGVSAEAFGYDEVGCCRVAIPLSTIRWENDIDRGSLVSSAAPDKSKPSVMFSGRKGLTKSVGPVKEYKPLTDQQAVLRRTALNVVVGLMESLEPVLMKESGKKQDEWDRWWAALMADMLENEGTLNGESLEIGVWWARKASTQEA</sequence>
<keyword evidence="2" id="KW-1185">Reference proteome</keyword>
<organism evidence="1 2">
    <name type="scientific">Ramalina farinacea</name>
    <dbReference type="NCBI Taxonomy" id="258253"/>
    <lineage>
        <taxon>Eukaryota</taxon>
        <taxon>Fungi</taxon>
        <taxon>Dikarya</taxon>
        <taxon>Ascomycota</taxon>
        <taxon>Pezizomycotina</taxon>
        <taxon>Lecanoromycetes</taxon>
        <taxon>OSLEUM clade</taxon>
        <taxon>Lecanoromycetidae</taxon>
        <taxon>Lecanorales</taxon>
        <taxon>Lecanorineae</taxon>
        <taxon>Ramalinaceae</taxon>
        <taxon>Ramalina</taxon>
    </lineage>
</organism>
<gene>
    <name evidence="1" type="ORF">OHK93_007684</name>
</gene>
<protein>
    <recommendedName>
        <fullName evidence="3">Methyltransferase domain-containing protein</fullName>
    </recommendedName>
</protein>
<dbReference type="Gene3D" id="3.40.50.150">
    <property type="entry name" value="Vaccinia Virus protein VP39"/>
    <property type="match status" value="1"/>
</dbReference>
<accession>A0AA43QMN3</accession>
<dbReference type="EMBL" id="JAPUFD010000007">
    <property type="protein sequence ID" value="MDI1488409.1"/>
    <property type="molecule type" value="Genomic_DNA"/>
</dbReference>
<dbReference type="SUPFAM" id="SSF53335">
    <property type="entry name" value="S-adenosyl-L-methionine-dependent methyltransferases"/>
    <property type="match status" value="1"/>
</dbReference>
<proteinExistence type="predicted"/>
<reference evidence="1" key="1">
    <citation type="journal article" date="2023" name="Genome Biol. Evol.">
        <title>First Whole Genome Sequence and Flow Cytometry Genome Size Data for the Lichen-Forming Fungus Ramalina farinacea (Ascomycota).</title>
        <authorList>
            <person name="Llewellyn T."/>
            <person name="Mian S."/>
            <person name="Hill R."/>
            <person name="Leitch I.J."/>
            <person name="Gaya E."/>
        </authorList>
    </citation>
    <scope>NUCLEOTIDE SEQUENCE</scope>
    <source>
        <strain evidence="1">LIQ254RAFAR</strain>
    </source>
</reference>
<dbReference type="AlphaFoldDB" id="A0AA43QMN3"/>
<dbReference type="Proteomes" id="UP001161017">
    <property type="component" value="Unassembled WGS sequence"/>
</dbReference>
<comment type="caution">
    <text evidence="1">The sequence shown here is derived from an EMBL/GenBank/DDBJ whole genome shotgun (WGS) entry which is preliminary data.</text>
</comment>
<evidence type="ECO:0000313" key="1">
    <source>
        <dbReference type="EMBL" id="MDI1488409.1"/>
    </source>
</evidence>
<name>A0AA43QMN3_9LECA</name>